<feature type="coiled-coil region" evidence="4">
    <location>
        <begin position="658"/>
        <end position="717"/>
    </location>
</feature>
<comment type="caution">
    <text evidence="6">The sequence shown here is derived from an EMBL/GenBank/DDBJ whole genome shotgun (WGS) entry which is preliminary data.</text>
</comment>
<keyword evidence="4" id="KW-0175">Coiled coil</keyword>
<dbReference type="PANTHER" id="PTHR32114:SF2">
    <property type="entry name" value="ABC TRANSPORTER ABCH.3"/>
    <property type="match status" value="1"/>
</dbReference>
<dbReference type="GO" id="GO:0004527">
    <property type="term" value="F:exonuclease activity"/>
    <property type="evidence" value="ECO:0007669"/>
    <property type="project" value="UniProtKB-KW"/>
</dbReference>
<dbReference type="Pfam" id="PF13558">
    <property type="entry name" value="SbcC_Walker_B"/>
    <property type="match status" value="1"/>
</dbReference>
<evidence type="ECO:0000313" key="7">
    <source>
        <dbReference type="Proteomes" id="UP000256269"/>
    </source>
</evidence>
<reference evidence="6 7" key="1">
    <citation type="submission" date="2018-08" db="EMBL/GenBank/DDBJ databases">
        <title>Genomic Encyclopedia of Archaeal and Bacterial Type Strains, Phase II (KMG-II): from individual species to whole genera.</title>
        <authorList>
            <person name="Goeker M."/>
        </authorList>
    </citation>
    <scope>NUCLEOTIDE SEQUENCE [LARGE SCALE GENOMIC DNA]</scope>
    <source>
        <strain evidence="6 7">DSM 45791</strain>
    </source>
</reference>
<keyword evidence="7" id="KW-1185">Reference proteome</keyword>
<dbReference type="SUPFAM" id="SSF52540">
    <property type="entry name" value="P-loop containing nucleoside triphosphate hydrolases"/>
    <property type="match status" value="1"/>
</dbReference>
<protein>
    <recommendedName>
        <fullName evidence="3">Nuclease SbcCD subunit C</fullName>
    </recommendedName>
</protein>
<dbReference type="AlphaFoldDB" id="A0A3E0HC86"/>
<dbReference type="InterPro" id="IPR025662">
    <property type="entry name" value="Sigma_54_int_dom_ATP-bd_1"/>
</dbReference>
<evidence type="ECO:0000256" key="3">
    <source>
        <dbReference type="ARBA" id="ARBA00013368"/>
    </source>
</evidence>
<keyword evidence="6" id="KW-0269">Exonuclease</keyword>
<dbReference type="PROSITE" id="PS00675">
    <property type="entry name" value="SIGMA54_INTERACT_1"/>
    <property type="match status" value="1"/>
</dbReference>
<keyword evidence="6" id="KW-0378">Hydrolase</keyword>
<dbReference type="InterPro" id="IPR038729">
    <property type="entry name" value="Rad50/SbcC_AAA"/>
</dbReference>
<dbReference type="GO" id="GO:0016887">
    <property type="term" value="F:ATP hydrolysis activity"/>
    <property type="evidence" value="ECO:0007669"/>
    <property type="project" value="InterPro"/>
</dbReference>
<evidence type="ECO:0000256" key="2">
    <source>
        <dbReference type="ARBA" id="ARBA00011322"/>
    </source>
</evidence>
<evidence type="ECO:0000259" key="5">
    <source>
        <dbReference type="Pfam" id="PF13476"/>
    </source>
</evidence>
<feature type="coiled-coil region" evidence="4">
    <location>
        <begin position="525"/>
        <end position="552"/>
    </location>
</feature>
<evidence type="ECO:0000313" key="6">
    <source>
        <dbReference type="EMBL" id="REH41917.1"/>
    </source>
</evidence>
<evidence type="ECO:0000256" key="4">
    <source>
        <dbReference type="SAM" id="Coils"/>
    </source>
</evidence>
<feature type="coiled-coil region" evidence="4">
    <location>
        <begin position="589"/>
        <end position="623"/>
    </location>
</feature>
<name>A0A3E0HC86_9PSEU</name>
<evidence type="ECO:0000256" key="1">
    <source>
        <dbReference type="ARBA" id="ARBA00006930"/>
    </source>
</evidence>
<keyword evidence="6" id="KW-0540">Nuclease</keyword>
<dbReference type="Gene3D" id="3.40.50.300">
    <property type="entry name" value="P-loop containing nucleotide triphosphate hydrolases"/>
    <property type="match status" value="2"/>
</dbReference>
<comment type="subunit">
    <text evidence="2">Heterodimer of SbcC and SbcD.</text>
</comment>
<dbReference type="PANTHER" id="PTHR32114">
    <property type="entry name" value="ABC TRANSPORTER ABCH.3"/>
    <property type="match status" value="1"/>
</dbReference>
<sequence length="973" mass="107587">MRLHRLELCAFGPYAGREAVDFDQLGADGLFLLHGETGAGKTTLLDAVAFALFGRVPGARGDVKRLRYDNADPDLPTEVMLELSVQGQRFRLTRSPEYDRPKRRGNGFTTQKAIASLTWLSSDAEGITRNDEVALTVERLLGMTAEQFFQVVLLPQGEFARFLRSDTSEREKLLEKLFGTQRFHNVEQWFRDRRTVAYRKVEQHRQRVREQVARTAQAAGEQMPDEADEPWLMELSDRVATMVSMAEASESASRERARQAETELAQRRALADRVRRVRRATEQLASLPNEERAAWRAEVAAARRAVGVAAAHGTWRQIERELAQVRDREQAGVRRLGPVVLEDDPRGQAGRLREEAGTLKQFVAEAEQLAADQRRIRQHERRRDELATGIRQLGGALAQLPDQLSIARQRLDQAREARARLDGVEDQWKQLAEIAVDADRLPALERALERAVAGDRRAVDEHQAAYDRFLDIRQRRLDGMASELAAGLVPGDHCPVCGSADHPAPARAVDGSVTREQDVAAQRAEQEAKQRREQAAARLRSAEQECLTLRDRLAGKDPESLKAELKMLTDERDELRAVAAWVDRLVAEVGRLESETRRQTERHAEAERELAVVVAELTSLRENVDERTERVRLARGEFRDVAARREHLLSVADCVEAVATARDEAAGVEKRLAAQREAVVQAAAAAGFDDVSTAIAAARTDQAVAALERRLEEVQAVEDSARGVLAEPELAGVDPATEVDVATTEAEAAQARAALEADVAALRSAQQRRIELAEQGTRLRAVWTSLAPVLAEYDELDALTDVVIGRGQNARAMSLRSYVLAARLEEVAIAASRRLRRMSQGRYEFVHSDAAGPRGTRGGLGLDVLDDYTGRIRPAKTLSGGESFLASLALALGLADVVAAETGGALLDTLFVDEGFGTLDPETLDMVMDTLDELRAGGRVVGLVSHVEELRQRIPTRLRVRKARTGSRLEVVA</sequence>
<gene>
    <name evidence="6" type="ORF">BCF44_111221</name>
</gene>
<dbReference type="Proteomes" id="UP000256269">
    <property type="component" value="Unassembled WGS sequence"/>
</dbReference>
<dbReference type="OrthoDB" id="9795626at2"/>
<dbReference type="Pfam" id="PF13476">
    <property type="entry name" value="AAA_23"/>
    <property type="match status" value="1"/>
</dbReference>
<dbReference type="GO" id="GO:0006302">
    <property type="term" value="P:double-strand break repair"/>
    <property type="evidence" value="ECO:0007669"/>
    <property type="project" value="InterPro"/>
</dbReference>
<accession>A0A3E0HC86</accession>
<dbReference type="InterPro" id="IPR027417">
    <property type="entry name" value="P-loop_NTPase"/>
</dbReference>
<organism evidence="6 7">
    <name type="scientific">Kutzneria buriramensis</name>
    <dbReference type="NCBI Taxonomy" id="1045776"/>
    <lineage>
        <taxon>Bacteria</taxon>
        <taxon>Bacillati</taxon>
        <taxon>Actinomycetota</taxon>
        <taxon>Actinomycetes</taxon>
        <taxon>Pseudonocardiales</taxon>
        <taxon>Pseudonocardiaceae</taxon>
        <taxon>Kutzneria</taxon>
    </lineage>
</organism>
<feature type="domain" description="Rad50/SbcC-type AAA" evidence="5">
    <location>
        <begin position="5"/>
        <end position="180"/>
    </location>
</feature>
<dbReference type="RefSeq" id="WP_116177938.1">
    <property type="nucleotide sequence ID" value="NZ_CP144375.1"/>
</dbReference>
<dbReference type="EMBL" id="QUNO01000011">
    <property type="protein sequence ID" value="REH41917.1"/>
    <property type="molecule type" value="Genomic_DNA"/>
</dbReference>
<comment type="similarity">
    <text evidence="1">Belongs to the SMC family. SbcC subfamily.</text>
</comment>
<proteinExistence type="inferred from homology"/>